<evidence type="ECO:0000313" key="1">
    <source>
        <dbReference type="EMBL" id="KAA6387460.1"/>
    </source>
</evidence>
<name>A0A5J4VYH7_9EUKA</name>
<organism evidence="1 2">
    <name type="scientific">Streblomastix strix</name>
    <dbReference type="NCBI Taxonomy" id="222440"/>
    <lineage>
        <taxon>Eukaryota</taxon>
        <taxon>Metamonada</taxon>
        <taxon>Preaxostyla</taxon>
        <taxon>Oxymonadida</taxon>
        <taxon>Streblomastigidae</taxon>
        <taxon>Streblomastix</taxon>
    </lineage>
</organism>
<proteinExistence type="predicted"/>
<dbReference type="Proteomes" id="UP000324800">
    <property type="component" value="Unassembled WGS sequence"/>
</dbReference>
<dbReference type="AlphaFoldDB" id="A0A5J4VYH7"/>
<reference evidence="1 2" key="1">
    <citation type="submission" date="2019-03" db="EMBL/GenBank/DDBJ databases">
        <title>Single cell metagenomics reveals metabolic interactions within the superorganism composed of flagellate Streblomastix strix and complex community of Bacteroidetes bacteria on its surface.</title>
        <authorList>
            <person name="Treitli S.C."/>
            <person name="Kolisko M."/>
            <person name="Husnik F."/>
            <person name="Keeling P."/>
            <person name="Hampl V."/>
        </authorList>
    </citation>
    <scope>NUCLEOTIDE SEQUENCE [LARGE SCALE GENOMIC DNA]</scope>
    <source>
        <strain evidence="1">ST1C</strain>
    </source>
</reference>
<accession>A0A5J4VYH7</accession>
<sequence length="103" mass="11797">MKELIQKHWDGHKKVLYKNDGENNMCYMEALARALNHDSINKIGHSPLKEPKRIKSNSIISISRQYLVKEEIDGKLAQHAFAIANKEALTGLKFLSILQVKRV</sequence>
<dbReference type="EMBL" id="SNRW01004366">
    <property type="protein sequence ID" value="KAA6387460.1"/>
    <property type="molecule type" value="Genomic_DNA"/>
</dbReference>
<comment type="caution">
    <text evidence="1">The sequence shown here is derived from an EMBL/GenBank/DDBJ whole genome shotgun (WGS) entry which is preliminary data.</text>
</comment>
<gene>
    <name evidence="1" type="ORF">EZS28_017014</name>
</gene>
<evidence type="ECO:0000313" key="2">
    <source>
        <dbReference type="Proteomes" id="UP000324800"/>
    </source>
</evidence>
<protein>
    <submittedName>
        <fullName evidence="1">Uncharacterized protein</fullName>
    </submittedName>
</protein>